<protein>
    <submittedName>
        <fullName evidence="1">Uncharacterized protein</fullName>
    </submittedName>
</protein>
<organism evidence="1 2">
    <name type="scientific">Azospirillum aestuarii</name>
    <dbReference type="NCBI Taxonomy" id="2802052"/>
    <lineage>
        <taxon>Bacteria</taxon>
        <taxon>Pseudomonadati</taxon>
        <taxon>Pseudomonadota</taxon>
        <taxon>Alphaproteobacteria</taxon>
        <taxon>Rhodospirillales</taxon>
        <taxon>Azospirillaceae</taxon>
        <taxon>Azospirillum</taxon>
    </lineage>
</organism>
<name>A0ABS1I7L7_9PROT</name>
<accession>A0ABS1I7L7</accession>
<sequence length="165" mass="17622">MMNPLYDAALRGIGAVAVAHTILDLGCRTLLKRFAHAGLARAKSNLTVGGQLGLLRKAKPDPRLASMASQIAVWIEAADAANETRNRVIHDAMFYGEAAVFPGLVQMRDGKPQLVDPRELEALRQTLTDLGMTGMRLASEAAILLGEELPKEEEDEGAAGQSAGF</sequence>
<dbReference type="Proteomes" id="UP000654452">
    <property type="component" value="Unassembled WGS sequence"/>
</dbReference>
<reference evidence="1 2" key="1">
    <citation type="submission" date="2021-01" db="EMBL/GenBank/DDBJ databases">
        <title>Azospirillum sp. YIM DDC1 draft genome.</title>
        <authorList>
            <person name="Wang Y.-X."/>
        </authorList>
    </citation>
    <scope>NUCLEOTIDE SEQUENCE [LARGE SCALE GENOMIC DNA]</scope>
    <source>
        <strain evidence="1 2">YIM DDC1</strain>
    </source>
</reference>
<evidence type="ECO:0000313" key="1">
    <source>
        <dbReference type="EMBL" id="MBK4723037.1"/>
    </source>
</evidence>
<evidence type="ECO:0000313" key="2">
    <source>
        <dbReference type="Proteomes" id="UP000654452"/>
    </source>
</evidence>
<dbReference type="EMBL" id="JAEPIV010000038">
    <property type="protein sequence ID" value="MBK4723037.1"/>
    <property type="molecule type" value="Genomic_DNA"/>
</dbReference>
<gene>
    <name evidence="1" type="ORF">JJL56_29725</name>
</gene>
<comment type="caution">
    <text evidence="1">The sequence shown here is derived from an EMBL/GenBank/DDBJ whole genome shotgun (WGS) entry which is preliminary data.</text>
</comment>
<dbReference type="RefSeq" id="WP_200487456.1">
    <property type="nucleotide sequence ID" value="NZ_JAEPIV010000038.1"/>
</dbReference>
<proteinExistence type="predicted"/>
<keyword evidence="2" id="KW-1185">Reference proteome</keyword>